<evidence type="ECO:0000256" key="1">
    <source>
        <dbReference type="SAM" id="MobiDB-lite"/>
    </source>
</evidence>
<gene>
    <name evidence="2" type="ORF">GCM10017083_04350</name>
</gene>
<evidence type="ECO:0000313" key="3">
    <source>
        <dbReference type="Proteomes" id="UP000630353"/>
    </source>
</evidence>
<protein>
    <submittedName>
        <fullName evidence="2">Uncharacterized protein</fullName>
    </submittedName>
</protein>
<keyword evidence="3" id="KW-1185">Reference proteome</keyword>
<dbReference type="EMBL" id="BMZS01000001">
    <property type="protein sequence ID" value="GHD40764.1"/>
    <property type="molecule type" value="Genomic_DNA"/>
</dbReference>
<accession>A0A918XPH6</accession>
<comment type="caution">
    <text evidence="2">The sequence shown here is derived from an EMBL/GenBank/DDBJ whole genome shotgun (WGS) entry which is preliminary data.</text>
</comment>
<dbReference type="AlphaFoldDB" id="A0A918XPH6"/>
<organism evidence="2 3">
    <name type="scientific">Thalassobaculum fulvum</name>
    <dbReference type="NCBI Taxonomy" id="1633335"/>
    <lineage>
        <taxon>Bacteria</taxon>
        <taxon>Pseudomonadati</taxon>
        <taxon>Pseudomonadota</taxon>
        <taxon>Alphaproteobacteria</taxon>
        <taxon>Rhodospirillales</taxon>
        <taxon>Thalassobaculaceae</taxon>
        <taxon>Thalassobaculum</taxon>
    </lineage>
</organism>
<reference evidence="2" key="1">
    <citation type="journal article" date="2014" name="Int. J. Syst. Evol. Microbiol.">
        <title>Complete genome sequence of Corynebacterium casei LMG S-19264T (=DSM 44701T), isolated from a smear-ripened cheese.</title>
        <authorList>
            <consortium name="US DOE Joint Genome Institute (JGI-PGF)"/>
            <person name="Walter F."/>
            <person name="Albersmeier A."/>
            <person name="Kalinowski J."/>
            <person name="Ruckert C."/>
        </authorList>
    </citation>
    <scope>NUCLEOTIDE SEQUENCE</scope>
    <source>
        <strain evidence="2">KCTC 42651</strain>
    </source>
</reference>
<evidence type="ECO:0000313" key="2">
    <source>
        <dbReference type="EMBL" id="GHD40764.1"/>
    </source>
</evidence>
<feature type="region of interest" description="Disordered" evidence="1">
    <location>
        <begin position="1"/>
        <end position="29"/>
    </location>
</feature>
<dbReference type="Proteomes" id="UP000630353">
    <property type="component" value="Unassembled WGS sequence"/>
</dbReference>
<proteinExistence type="predicted"/>
<reference evidence="2" key="2">
    <citation type="submission" date="2020-09" db="EMBL/GenBank/DDBJ databases">
        <authorList>
            <person name="Sun Q."/>
            <person name="Kim S."/>
        </authorList>
    </citation>
    <scope>NUCLEOTIDE SEQUENCE</scope>
    <source>
        <strain evidence="2">KCTC 42651</strain>
    </source>
</reference>
<feature type="region of interest" description="Disordered" evidence="1">
    <location>
        <begin position="42"/>
        <end position="73"/>
    </location>
</feature>
<name>A0A918XPH6_9PROT</name>
<sequence length="73" mass="7836">MAALRPSPRGFRLGRAEGGAPVRNDVREGERGVASPLLFVIPDRTAGGETEPEPMERRAPRSLGMHLISEGVT</sequence>